<feature type="region of interest" description="Disordered" evidence="1">
    <location>
        <begin position="202"/>
        <end position="303"/>
    </location>
</feature>
<dbReference type="STRING" id="27349.A0A0L6UCY3"/>
<dbReference type="Proteomes" id="UP000037035">
    <property type="component" value="Unassembled WGS sequence"/>
</dbReference>
<dbReference type="VEuPathDB" id="FungiDB:VP01_790g2"/>
<accession>A0A0L6UCY3</accession>
<dbReference type="Gene3D" id="1.25.40.10">
    <property type="entry name" value="Tetratricopeptide repeat domain"/>
    <property type="match status" value="1"/>
</dbReference>
<gene>
    <name evidence="2" type="ORF">VP01_790g2</name>
</gene>
<dbReference type="GO" id="GO:0005786">
    <property type="term" value="C:signal recognition particle, endoplasmic reticulum targeting"/>
    <property type="evidence" value="ECO:0007669"/>
    <property type="project" value="TreeGrafter"/>
</dbReference>
<evidence type="ECO:0008006" key="4">
    <source>
        <dbReference type="Google" id="ProtNLM"/>
    </source>
</evidence>
<dbReference type="SUPFAM" id="SSF48452">
    <property type="entry name" value="TPR-like"/>
    <property type="match status" value="1"/>
</dbReference>
<dbReference type="FunFam" id="1.25.40.10:FF:002644">
    <property type="entry name" value="Signal recognition particle subunit srp72"/>
    <property type="match status" value="1"/>
</dbReference>
<dbReference type="AlphaFoldDB" id="A0A0L6UCY3"/>
<feature type="compositionally biased region" description="Basic residues" evidence="1">
    <location>
        <begin position="254"/>
        <end position="269"/>
    </location>
</feature>
<feature type="region of interest" description="Disordered" evidence="1">
    <location>
        <begin position="1"/>
        <end position="30"/>
    </location>
</feature>
<feature type="compositionally biased region" description="Basic residues" evidence="1">
    <location>
        <begin position="1"/>
        <end position="25"/>
    </location>
</feature>
<evidence type="ECO:0000256" key="1">
    <source>
        <dbReference type="SAM" id="MobiDB-lite"/>
    </source>
</evidence>
<proteinExistence type="predicted"/>
<dbReference type="OrthoDB" id="2502068at2759"/>
<comment type="caution">
    <text evidence="2">The sequence shown here is derived from an EMBL/GenBank/DDBJ whole genome shotgun (WGS) entry which is preliminary data.</text>
</comment>
<name>A0A0L6UCY3_9BASI</name>
<dbReference type="PANTHER" id="PTHR14094:SF9">
    <property type="entry name" value="SIGNAL RECOGNITION PARTICLE SUBUNIT SRP72"/>
    <property type="match status" value="1"/>
</dbReference>
<dbReference type="InterPro" id="IPR026270">
    <property type="entry name" value="SRP72"/>
</dbReference>
<protein>
    <recommendedName>
        <fullName evidence="4">Signal recognition particle subunit SRP72</fullName>
    </recommendedName>
</protein>
<feature type="compositionally biased region" description="Basic residues" evidence="1">
    <location>
        <begin position="290"/>
        <end position="303"/>
    </location>
</feature>
<keyword evidence="3" id="KW-1185">Reference proteome</keyword>
<organism evidence="2 3">
    <name type="scientific">Puccinia sorghi</name>
    <dbReference type="NCBI Taxonomy" id="27349"/>
    <lineage>
        <taxon>Eukaryota</taxon>
        <taxon>Fungi</taxon>
        <taxon>Dikarya</taxon>
        <taxon>Basidiomycota</taxon>
        <taxon>Pucciniomycotina</taxon>
        <taxon>Pucciniomycetes</taxon>
        <taxon>Pucciniales</taxon>
        <taxon>Pucciniaceae</taxon>
        <taxon>Puccinia</taxon>
    </lineage>
</organism>
<dbReference type="GO" id="GO:0006614">
    <property type="term" value="P:SRP-dependent cotranslational protein targeting to membrane"/>
    <property type="evidence" value="ECO:0007669"/>
    <property type="project" value="InterPro"/>
</dbReference>
<dbReference type="GO" id="GO:0043022">
    <property type="term" value="F:ribosome binding"/>
    <property type="evidence" value="ECO:0007669"/>
    <property type="project" value="TreeGrafter"/>
</dbReference>
<dbReference type="PANTHER" id="PTHR14094">
    <property type="entry name" value="SIGNAL RECOGNITION PARTICLE 72"/>
    <property type="match status" value="1"/>
</dbReference>
<feature type="compositionally biased region" description="Polar residues" evidence="1">
    <location>
        <begin position="270"/>
        <end position="279"/>
    </location>
</feature>
<dbReference type="InterPro" id="IPR011990">
    <property type="entry name" value="TPR-like_helical_dom_sf"/>
</dbReference>
<feature type="compositionally biased region" description="Basic and acidic residues" evidence="1">
    <location>
        <begin position="240"/>
        <end position="253"/>
    </location>
</feature>
<dbReference type="GO" id="GO:0008312">
    <property type="term" value="F:7S RNA binding"/>
    <property type="evidence" value="ECO:0007669"/>
    <property type="project" value="TreeGrafter"/>
</dbReference>
<feature type="compositionally biased region" description="Basic residues" evidence="1">
    <location>
        <begin position="217"/>
        <end position="229"/>
    </location>
</feature>
<evidence type="ECO:0000313" key="2">
    <source>
        <dbReference type="EMBL" id="KNZ45685.1"/>
    </source>
</evidence>
<reference evidence="2 3" key="1">
    <citation type="submission" date="2015-08" db="EMBL/GenBank/DDBJ databases">
        <title>Next Generation Sequencing and Analysis of the Genome of Puccinia sorghi L Schw, the Causal Agent of Maize Common Rust.</title>
        <authorList>
            <person name="Rochi L."/>
            <person name="Burguener G."/>
            <person name="Darino M."/>
            <person name="Turjanski A."/>
            <person name="Kreff E."/>
            <person name="Dieguez M.J."/>
            <person name="Sacco F."/>
        </authorList>
    </citation>
    <scope>NUCLEOTIDE SEQUENCE [LARGE SCALE GENOMIC DNA]</scope>
    <source>
        <strain evidence="2 3">RO10H11247</strain>
    </source>
</reference>
<evidence type="ECO:0000313" key="3">
    <source>
        <dbReference type="Proteomes" id="UP000037035"/>
    </source>
</evidence>
<sequence>MAPKTSRKALPKRSQVKPKAPHRRTRTPEQLAKARRIRLYHQLDGGFHHNALKTCNQLLAQEGTQQDRDTLIDTKAKLLTVLEKYQEALEFVSTQSTGSPGIKMLQCYCFYKLGQLEEADRALSNPLFITQEDLFKLGRPQEAKAHLEELLTNSDPNHPEHLDLTANLSACQARIDFVEDTIPSLTGLINVDSLEAAPITSSFFQSHPNFPPPSRSRLSKSTKPRKVKAAKPLDPSRPPPDPDRWLPRREKEHVKPKKRSAAKNIKTKQKLATQGSISTVLPPAIDPSSQKHKQVQRKKNNRK</sequence>
<dbReference type="EMBL" id="LAVV01013394">
    <property type="protein sequence ID" value="KNZ45685.1"/>
    <property type="molecule type" value="Genomic_DNA"/>
</dbReference>